<feature type="transmembrane region" description="Helical" evidence="1">
    <location>
        <begin position="93"/>
        <end position="119"/>
    </location>
</feature>
<keyword evidence="3" id="KW-1185">Reference proteome</keyword>
<evidence type="ECO:0000313" key="3">
    <source>
        <dbReference type="Proteomes" id="UP001190700"/>
    </source>
</evidence>
<accession>A0AAE0L7W6</accession>
<dbReference type="EMBL" id="LGRX02007297">
    <property type="protein sequence ID" value="KAK3275313.1"/>
    <property type="molecule type" value="Genomic_DNA"/>
</dbReference>
<keyword evidence="1" id="KW-1133">Transmembrane helix</keyword>
<proteinExistence type="predicted"/>
<protein>
    <submittedName>
        <fullName evidence="2">Uncharacterized protein</fullName>
    </submittedName>
</protein>
<dbReference type="Proteomes" id="UP001190700">
    <property type="component" value="Unassembled WGS sequence"/>
</dbReference>
<sequence length="230" mass="24420">MVPSVGALPAVCQFVTLGEKPFSSQSKCPFLRKEYAKSRIRLQCSIAGKRETRSAPLVRSVGSAGNSKVEVTQLALEPLQLDMEDAKAGRRKFAVTGAAVIGALYIAATAPLVAVAAAAPLGTEEALAESIYNGEYTDPINHPGGTRQIVVNSDNSVIVTGGGGRGEPASFTLSGKIVGTKIFVDFSPKGGPKDFEGEFAQLSDGRQGIVWYKKSNFWPKSHMEDAYSYC</sequence>
<dbReference type="AlphaFoldDB" id="A0AAE0L7W6"/>
<comment type="caution">
    <text evidence="2">The sequence shown here is derived from an EMBL/GenBank/DDBJ whole genome shotgun (WGS) entry which is preliminary data.</text>
</comment>
<reference evidence="2 3" key="1">
    <citation type="journal article" date="2015" name="Genome Biol. Evol.">
        <title>Comparative Genomics of a Bacterivorous Green Alga Reveals Evolutionary Causalities and Consequences of Phago-Mixotrophic Mode of Nutrition.</title>
        <authorList>
            <person name="Burns J.A."/>
            <person name="Paasch A."/>
            <person name="Narechania A."/>
            <person name="Kim E."/>
        </authorList>
    </citation>
    <scope>NUCLEOTIDE SEQUENCE [LARGE SCALE GENOMIC DNA]</scope>
    <source>
        <strain evidence="2 3">PLY_AMNH</strain>
    </source>
</reference>
<evidence type="ECO:0000313" key="2">
    <source>
        <dbReference type="EMBL" id="KAK3275313.1"/>
    </source>
</evidence>
<name>A0AAE0L7W6_9CHLO</name>
<evidence type="ECO:0000256" key="1">
    <source>
        <dbReference type="SAM" id="Phobius"/>
    </source>
</evidence>
<keyword evidence="1" id="KW-0812">Transmembrane</keyword>
<organism evidence="2 3">
    <name type="scientific">Cymbomonas tetramitiformis</name>
    <dbReference type="NCBI Taxonomy" id="36881"/>
    <lineage>
        <taxon>Eukaryota</taxon>
        <taxon>Viridiplantae</taxon>
        <taxon>Chlorophyta</taxon>
        <taxon>Pyramimonadophyceae</taxon>
        <taxon>Pyramimonadales</taxon>
        <taxon>Pyramimonadaceae</taxon>
        <taxon>Cymbomonas</taxon>
    </lineage>
</organism>
<keyword evidence="1" id="KW-0472">Membrane</keyword>
<gene>
    <name evidence="2" type="ORF">CYMTET_16547</name>
</gene>